<organism evidence="3 4">
    <name type="scientific">Halorhabdus tiamatea SARL4B</name>
    <dbReference type="NCBI Taxonomy" id="1033806"/>
    <lineage>
        <taxon>Archaea</taxon>
        <taxon>Methanobacteriati</taxon>
        <taxon>Methanobacteriota</taxon>
        <taxon>Stenosarchaea group</taxon>
        <taxon>Halobacteria</taxon>
        <taxon>Halobacteriales</taxon>
        <taxon>Haloarculaceae</taxon>
        <taxon>Halorhabdus</taxon>
    </lineage>
</organism>
<feature type="compositionally biased region" description="Low complexity" evidence="1">
    <location>
        <begin position="69"/>
        <end position="83"/>
    </location>
</feature>
<dbReference type="eggNOG" id="arCOG02980">
    <property type="taxonomic scope" value="Archaea"/>
</dbReference>
<dbReference type="OrthoDB" id="312460at2157"/>
<evidence type="ECO:0000313" key="5">
    <source>
        <dbReference type="Proteomes" id="UP000015381"/>
    </source>
</evidence>
<dbReference type="HOGENOM" id="CLU_580893_0_0_2"/>
<sequence>MSPRRGKRTVVLAVVTALVALAGCQAPVIGPDGTGTGNPNVSPSDTHADTAEPEPTETHTADTDRTKPTDSASPTSTPAETTESPPPDETDGNNSIAVAGGNLSLSADRIFADVRDVMAGDVTAPEQVTVLENESELADVLGGGTAGVPRFYELLGLEPGEGLNGTAFERMENGLTFNSGFIYILKRPDGDPGSTEWVLAHEFGHYVNLRVDRVTALRSKLGRTTDDSYIVRAVREGATILTTDAYLARHGNRTAPTAPLYDRLLAAVSPGEIDRYGFSQYAFGHRYVADRVDDPADLDGVFENPPRTSEQVIHGYAPDAEPPAELNVTVNASGAWRSGGSDRLGEAFVRYALENGVSPERAAEAAAGWGSDRLYYLRPTAGGNSSYAWTFRWDDAANASEFERTLRDYLDERGERGDDSWSLGDVTAVLHSPTDRTTVLVVGNESVVDGTVVTAPSSEAIRLELPGSDS</sequence>
<keyword evidence="5" id="KW-1185">Reference proteome</keyword>
<dbReference type="EMBL" id="HF571520">
    <property type="protein sequence ID" value="CCQ32496.1"/>
    <property type="molecule type" value="Genomic_DNA"/>
</dbReference>
<gene>
    <name evidence="3" type="ORF">HLRTI_002335</name>
    <name evidence="2" type="ORF">HTIA_0348</name>
</gene>
<feature type="compositionally biased region" description="Basic and acidic residues" evidence="1">
    <location>
        <begin position="46"/>
        <end position="68"/>
    </location>
</feature>
<dbReference type="PROSITE" id="PS51257">
    <property type="entry name" value="PROKAR_LIPOPROTEIN"/>
    <property type="match status" value="1"/>
</dbReference>
<reference evidence="3 4" key="2">
    <citation type="journal article" date="2013" name="PLoS ONE">
        <title>INDIGO - INtegrated Data Warehouse of MIcrobial GenOmes with Examples from the Red Sea Extremophiles.</title>
        <authorList>
            <person name="Alam I."/>
            <person name="Antunes A."/>
            <person name="Kamau A.A."/>
            <person name="Ba Alawi W."/>
            <person name="Kalkatawi M."/>
            <person name="Stingl U."/>
            <person name="Bajic V.B."/>
        </authorList>
    </citation>
    <scope>NUCLEOTIDE SEQUENCE [LARGE SCALE GENOMIC DNA]</scope>
    <source>
        <strain evidence="3 4">SARL4B</strain>
    </source>
</reference>
<dbReference type="Proteomes" id="UP000015381">
    <property type="component" value="Chromosome I"/>
</dbReference>
<keyword evidence="3" id="KW-0449">Lipoprotein</keyword>
<evidence type="ECO:0000256" key="1">
    <source>
        <dbReference type="SAM" id="MobiDB-lite"/>
    </source>
</evidence>
<dbReference type="Proteomes" id="UP000003861">
    <property type="component" value="Unassembled WGS sequence"/>
</dbReference>
<reference evidence="2 5" key="3">
    <citation type="journal article" date="2014" name="Environ. Microbiol.">
        <title>Halorhabdus tiamatea: proteogenomics and glycosidase activity measurements identify the first cultivated euryarchaeon from a deep-sea anoxic brine lake as potential polysaccharide degrader.</title>
        <authorList>
            <person name="Werner J."/>
            <person name="Ferrer M."/>
            <person name="Michel G."/>
            <person name="Mann A.J."/>
            <person name="Huang S."/>
            <person name="Juarez S."/>
            <person name="Ciordia S."/>
            <person name="Albar J.P."/>
            <person name="Alcaide M."/>
            <person name="La Cono V."/>
            <person name="Yakimov M.M."/>
            <person name="Antunes A."/>
            <person name="Taborda M."/>
            <person name="Da Costa M.S."/>
            <person name="Amann R.I."/>
            <person name="Gloeckner F.O."/>
            <person name="Golyshina O.V."/>
            <person name="Golyshin P.N."/>
            <person name="Teeling H."/>
        </authorList>
    </citation>
    <scope>NUCLEOTIDE SEQUENCE [LARGE SCALE GENOMIC DNA]</scope>
    <source>
        <strain evidence="5">SARL4B</strain>
        <strain evidence="2">Type strain: SARL4B</strain>
    </source>
</reference>
<dbReference type="KEGG" id="hti:HTIA_0348"/>
<proteinExistence type="predicted"/>
<accession>F7PH79</accession>
<evidence type="ECO:0000313" key="3">
    <source>
        <dbReference type="EMBL" id="ERJ05617.1"/>
    </source>
</evidence>
<feature type="region of interest" description="Disordered" evidence="1">
    <location>
        <begin position="29"/>
        <end position="99"/>
    </location>
</feature>
<dbReference type="AlphaFoldDB" id="F7PH79"/>
<evidence type="ECO:0000313" key="4">
    <source>
        <dbReference type="Proteomes" id="UP000003861"/>
    </source>
</evidence>
<name>F7PH79_9EURY</name>
<dbReference type="STRING" id="1033806.HTIA_0348"/>
<reference evidence="3 4" key="1">
    <citation type="journal article" date="2011" name="J. Bacteriol.">
        <title>Genome sequence of Halorhabdus tiamatea, the first archaeon isolated from a deep-sea anoxic brine lake.</title>
        <authorList>
            <person name="Antunes A."/>
            <person name="Alam I."/>
            <person name="Bajic V.B."/>
            <person name="Stingl U."/>
        </authorList>
    </citation>
    <scope>NUCLEOTIDE SEQUENCE [LARGE SCALE GENOMIC DNA]</scope>
    <source>
        <strain evidence="3 4">SARL4B</strain>
    </source>
</reference>
<evidence type="ECO:0000313" key="2">
    <source>
        <dbReference type="EMBL" id="CCQ32496.1"/>
    </source>
</evidence>
<dbReference type="EMBL" id="AFNT02000028">
    <property type="protein sequence ID" value="ERJ05617.1"/>
    <property type="molecule type" value="Genomic_DNA"/>
</dbReference>
<protein>
    <submittedName>
        <fullName evidence="3">Membrane lipoprotein</fullName>
    </submittedName>
</protein>